<evidence type="ECO:0000256" key="1">
    <source>
        <dbReference type="ARBA" id="ARBA00001964"/>
    </source>
</evidence>
<evidence type="ECO:0000256" key="5">
    <source>
        <dbReference type="ARBA" id="ARBA00023052"/>
    </source>
</evidence>
<evidence type="ECO:0000256" key="2">
    <source>
        <dbReference type="ARBA" id="ARBA00012945"/>
    </source>
</evidence>
<evidence type="ECO:0000313" key="9">
    <source>
        <dbReference type="Proteomes" id="UP000309992"/>
    </source>
</evidence>
<dbReference type="PANTHER" id="PTHR43257:SF2">
    <property type="entry name" value="PYRUVATE DEHYDROGENASE E1 COMPONENT SUBUNIT BETA"/>
    <property type="match status" value="1"/>
</dbReference>
<dbReference type="Proteomes" id="UP000309992">
    <property type="component" value="Unassembled WGS sequence"/>
</dbReference>
<dbReference type="Pfam" id="PF02780">
    <property type="entry name" value="Transketolase_C"/>
    <property type="match status" value="1"/>
</dbReference>
<keyword evidence="3" id="KW-0816">Tricarboxylic acid cycle</keyword>
<dbReference type="InterPro" id="IPR005475">
    <property type="entry name" value="Transketolase-like_Pyr-bd"/>
</dbReference>
<feature type="domain" description="Transketolase-like pyrimidine-binding" evidence="7">
    <location>
        <begin position="330"/>
        <end position="505"/>
    </location>
</feature>
<dbReference type="EMBL" id="SWMS01000004">
    <property type="protein sequence ID" value="TKG71698.1"/>
    <property type="molecule type" value="Genomic_DNA"/>
</dbReference>
<dbReference type="PANTHER" id="PTHR43257">
    <property type="entry name" value="PYRUVATE DEHYDROGENASE E1 COMPONENT BETA SUBUNIT"/>
    <property type="match status" value="1"/>
</dbReference>
<reference evidence="8 9" key="1">
    <citation type="journal article" date="2015" name="Antonie Van Leeuwenhoek">
        <title>Prauserella endophytica sp. nov., an endophytic actinobacterium isolated from Tamarix taklamakanensis.</title>
        <authorList>
            <person name="Liu J.M."/>
            <person name="Habden X."/>
            <person name="Guo L."/>
            <person name="Tuo L."/>
            <person name="Jiang Z.K."/>
            <person name="Liu S.W."/>
            <person name="Liu X.F."/>
            <person name="Chen L."/>
            <person name="Li R.F."/>
            <person name="Zhang Y.Q."/>
            <person name="Sun C.H."/>
        </authorList>
    </citation>
    <scope>NUCLEOTIDE SEQUENCE [LARGE SCALE GENOMIC DNA]</scope>
    <source>
        <strain evidence="8 9">CGMCC 4.7182</strain>
    </source>
</reference>
<evidence type="ECO:0000313" key="8">
    <source>
        <dbReference type="EMBL" id="TKG71698.1"/>
    </source>
</evidence>
<comment type="cofactor">
    <cofactor evidence="1">
        <name>thiamine diphosphate</name>
        <dbReference type="ChEBI" id="CHEBI:58937"/>
    </cofactor>
</comment>
<proteinExistence type="predicted"/>
<evidence type="ECO:0000259" key="7">
    <source>
        <dbReference type="SMART" id="SM00861"/>
    </source>
</evidence>
<dbReference type="InterPro" id="IPR033248">
    <property type="entry name" value="Transketolase_C"/>
</dbReference>
<dbReference type="InterPro" id="IPR009014">
    <property type="entry name" value="Transketo_C/PFOR_II"/>
</dbReference>
<dbReference type="CDD" id="cd02000">
    <property type="entry name" value="TPP_E1_PDC_ADC_BCADC"/>
    <property type="match status" value="1"/>
</dbReference>
<accession>A0ABY2S713</accession>
<evidence type="ECO:0000256" key="6">
    <source>
        <dbReference type="ARBA" id="ARBA00051911"/>
    </source>
</evidence>
<comment type="catalytic activity">
    <reaction evidence="6">
        <text>N(6)-[(R)-lipoyl]-L-lysyl-[protein] + 2-oxoglutarate + H(+) = N(6)-[(R)-S(8)-succinyldihydrolipoyl]-L-lysyl-[protein] + CO2</text>
        <dbReference type="Rhea" id="RHEA:12188"/>
        <dbReference type="Rhea" id="RHEA-COMP:10474"/>
        <dbReference type="Rhea" id="RHEA-COMP:20092"/>
        <dbReference type="ChEBI" id="CHEBI:15378"/>
        <dbReference type="ChEBI" id="CHEBI:16526"/>
        <dbReference type="ChEBI" id="CHEBI:16810"/>
        <dbReference type="ChEBI" id="CHEBI:83099"/>
        <dbReference type="ChEBI" id="CHEBI:83120"/>
        <dbReference type="EC" id="1.2.4.2"/>
    </reaction>
</comment>
<gene>
    <name evidence="8" type="ORF">FCN18_09275</name>
</gene>
<protein>
    <recommendedName>
        <fullName evidence="2">dihydrolipoyllysine-residue succinyltransferase</fullName>
        <ecNumber evidence="2">2.3.1.61</ecNumber>
    </recommendedName>
</protein>
<dbReference type="InterPro" id="IPR001017">
    <property type="entry name" value="DH_E1"/>
</dbReference>
<evidence type="ECO:0000256" key="3">
    <source>
        <dbReference type="ARBA" id="ARBA00022532"/>
    </source>
</evidence>
<dbReference type="Pfam" id="PF02779">
    <property type="entry name" value="Transket_pyr"/>
    <property type="match status" value="1"/>
</dbReference>
<dbReference type="SUPFAM" id="SSF52518">
    <property type="entry name" value="Thiamin diphosphate-binding fold (THDP-binding)"/>
    <property type="match status" value="2"/>
</dbReference>
<dbReference type="CDD" id="cd07036">
    <property type="entry name" value="TPP_PYR_E1-PDHc-beta_like"/>
    <property type="match status" value="1"/>
</dbReference>
<dbReference type="SMART" id="SM00861">
    <property type="entry name" value="Transket_pyr"/>
    <property type="match status" value="1"/>
</dbReference>
<name>A0ABY2S713_9PSEU</name>
<comment type="caution">
    <text evidence="8">The sequence shown here is derived from an EMBL/GenBank/DDBJ whole genome shotgun (WGS) entry which is preliminary data.</text>
</comment>
<dbReference type="SUPFAM" id="SSF52922">
    <property type="entry name" value="TK C-terminal domain-like"/>
    <property type="match status" value="1"/>
</dbReference>
<sequence>MSLVESYRSMARIRAFEEKCLELSAAGIIKGSIHVCEGQEAIPVGAARALRPDDWVVATYRGHGWAIVKGAPIVGVLAEICHKEGGLNGGRAGSALLSSPEHHFLGENSIVGAGVPIGAGSAVASTRRADGGVTVVSVGDGALSQGALHEGLVFAAAESLPLVVICENNGWSEMTPTSQMIRGSLVDRVSGYGIRALTVDGGDPETVERAVEDALATARAGAGPIFLDCQTVRLRGHYNRDIEHYRSADDKETARAGDPLVRLAARLRDEGVADALLEQIHAEVNEEVRYAAELVADMPDADPSRSSGHAFNHRSTPTPIEVEAAAPTELTFQMALNRALDIELSARPELLVYGEDVGNAGGIFGVTRRLQKKHGRDSVFDTPIAESAILGSAVGAAMRGMRPVVEIMWADFLLVALDQLVNQAANAHYVTRGDLSVPLVVRTQQGATPGSCAQHSQSLEALLAHVPGLKVCLPATPQDAYTMLRAAIADDDPCIVIEARSLYQVKGEVDIAANPALGRGAVLRRQGRDALIVTWGTMVAPALQAADQLSEAGIEVSVLDLRWLRPLDEEALHSAVRAAGGRVVVAHEANLTGGFGAEIVARVQAEHFASLAAPVERVAAPDIRVPAAPSLQKAVLPGVRQLVETCRGLLSPDITGARSARGAGEAVVR</sequence>
<evidence type="ECO:0000256" key="4">
    <source>
        <dbReference type="ARBA" id="ARBA00023002"/>
    </source>
</evidence>
<dbReference type="Pfam" id="PF00676">
    <property type="entry name" value="E1_dh"/>
    <property type="match status" value="1"/>
</dbReference>
<keyword evidence="5" id="KW-0786">Thiamine pyrophosphate</keyword>
<dbReference type="EC" id="2.3.1.61" evidence="2"/>
<dbReference type="Gene3D" id="3.40.50.920">
    <property type="match status" value="1"/>
</dbReference>
<keyword evidence="4" id="KW-0560">Oxidoreductase</keyword>
<dbReference type="InterPro" id="IPR029061">
    <property type="entry name" value="THDP-binding"/>
</dbReference>
<dbReference type="Gene3D" id="3.40.50.970">
    <property type="match status" value="2"/>
</dbReference>
<keyword evidence="9" id="KW-1185">Reference proteome</keyword>
<organism evidence="8 9">
    <name type="scientific">Prauserella endophytica</name>
    <dbReference type="NCBI Taxonomy" id="1592324"/>
    <lineage>
        <taxon>Bacteria</taxon>
        <taxon>Bacillati</taxon>
        <taxon>Actinomycetota</taxon>
        <taxon>Actinomycetes</taxon>
        <taxon>Pseudonocardiales</taxon>
        <taxon>Pseudonocardiaceae</taxon>
        <taxon>Prauserella</taxon>
        <taxon>Prauserella coralliicola group</taxon>
    </lineage>
</organism>
<dbReference type="RefSeq" id="WP_137094481.1">
    <property type="nucleotide sequence ID" value="NZ_SWMS01000004.1"/>
</dbReference>